<evidence type="ECO:0000256" key="5">
    <source>
        <dbReference type="ARBA" id="ARBA00022729"/>
    </source>
</evidence>
<proteinExistence type="inferred from homology"/>
<evidence type="ECO:0000256" key="7">
    <source>
        <dbReference type="ARBA" id="ARBA00023239"/>
    </source>
</evidence>
<dbReference type="InterPro" id="IPR029058">
    <property type="entry name" value="AB_hydrolase_fold"/>
</dbReference>
<evidence type="ECO:0000259" key="10">
    <source>
        <dbReference type="SMART" id="SM00656"/>
    </source>
</evidence>
<evidence type="ECO:0000256" key="8">
    <source>
        <dbReference type="RuleBase" id="RU361123"/>
    </source>
</evidence>
<gene>
    <name evidence="11" type="ORF">TRAES_3BF117700070CFD_c1</name>
</gene>
<comment type="similarity">
    <text evidence="8">Belongs to the polysaccharide lyase 1 family.</text>
</comment>
<dbReference type="GO" id="GO:0046872">
    <property type="term" value="F:metal ion binding"/>
    <property type="evidence" value="ECO:0007669"/>
    <property type="project" value="UniProtKB-KW"/>
</dbReference>
<feature type="region of interest" description="Disordered" evidence="9">
    <location>
        <begin position="1"/>
        <end position="53"/>
    </location>
</feature>
<dbReference type="AlphaFoldDB" id="A0A077RVV6"/>
<keyword evidence="6 8" id="KW-0106">Calcium</keyword>
<evidence type="ECO:0000256" key="2">
    <source>
        <dbReference type="ARBA" id="ARBA00005220"/>
    </source>
</evidence>
<feature type="domain" description="Pectate lyase" evidence="10">
    <location>
        <begin position="119"/>
        <end position="297"/>
    </location>
</feature>
<evidence type="ECO:0000256" key="3">
    <source>
        <dbReference type="ARBA" id="ARBA00012272"/>
    </source>
</evidence>
<dbReference type="InterPro" id="IPR012334">
    <property type="entry name" value="Pectin_lyas_fold"/>
</dbReference>
<dbReference type="InterPro" id="IPR022742">
    <property type="entry name" value="Hydrolase_4"/>
</dbReference>
<keyword evidence="7 8" id="KW-0456">Lyase</keyword>
<reference evidence="11" key="1">
    <citation type="journal article" date="2014" name="Science">
        <title>Structural and functional partitioning of bread wheat chromosome 3B.</title>
        <authorList>
            <person name="Choulet F."/>
            <person name="Alberti A."/>
            <person name="Theil S."/>
            <person name="Glover N."/>
            <person name="Barbe V."/>
            <person name="Daron J."/>
            <person name="Pingault L."/>
            <person name="Sourdille P."/>
            <person name="Couloux A."/>
            <person name="Paux E."/>
            <person name="Leroy P."/>
            <person name="Mangenot S."/>
            <person name="Guilhot N."/>
            <person name="Le Gouis J."/>
            <person name="Balfourier F."/>
            <person name="Alaux M."/>
            <person name="Jamilloux V."/>
            <person name="Poulain J."/>
            <person name="Durand C."/>
            <person name="Bellec A."/>
            <person name="Gaspin C."/>
            <person name="Safar J."/>
            <person name="Dolezel J."/>
            <person name="Rogers J."/>
            <person name="Vandepoele K."/>
            <person name="Aury J.M."/>
            <person name="Mayer K."/>
            <person name="Berges H."/>
            <person name="Quesneville H."/>
            <person name="Wincker P."/>
            <person name="Feuillet C."/>
        </authorList>
    </citation>
    <scope>NUCLEOTIDE SEQUENCE</scope>
</reference>
<dbReference type="PRINTS" id="PR00807">
    <property type="entry name" value="AMBALLERGEN"/>
</dbReference>
<dbReference type="SUPFAM" id="SSF51126">
    <property type="entry name" value="Pectin lyase-like"/>
    <property type="match status" value="1"/>
</dbReference>
<dbReference type="HOGENOM" id="CLU_398181_0_0_1"/>
<sequence length="692" mass="76752">MAPPQSDEQLVDDPAMVDITPPHPDEHFSDEPAVEDTAPPRFSDEQQPGSVPQTTLMPYAAVDSSLRAMAGQAEGFGRHAIGGLHGDVYHVTTLNDDGPGSLRDGCRRQEPLWIVFDVSGTIRLASGLRVSSQKTVDGRGRRVTLSGKGLLLRECEHVILCNLEVEGGRGHDADAVQIKPGSRHVWVDRCSLRDFADGLLDVTCGSTDVTVSRCRFSAHDKAVLIGASSEHVVDRRIRVTIHHCLFDGTRQRQPRVRFGRVHLYNNYTRGWGIYAVCASVESQIVSQCNIYEAGEKKKVFTYMSEQAADRDCSSSGRIRSEGDLFLNGAKEHTENDLETAEDGQWDFKVRDCYRPWSVQPASMALKELLESCTGWQPVPLPEDDDQCTDDVKYEEEFIVNSRDTKLFTCSWMPHNSEPKALIFICHGIAAECSVSMRDTASRLVRAGYAVYGIDHEGHGRSSGQRCYVPNFSDVVADCSSHFMSVCDKPENRGKKRFLYGISMGGSIALLLHRKEPAYWDGAVLLAPMCKISDDMRPHPVVVSALKMVCAVAPGWRIIPIPDIIDKVCKDPEMRKQVRSNPYIYRGKLPLKTCHELLMVSLDIEKNLHEVSLPFLVLHGGDDIVTDPSVSKLLFEEASSGDKDLKLYPGMWHALMAEFPQDAERVYSDIISWLDQRANCAANVSANTGTASA</sequence>
<dbReference type="PANTHER" id="PTHR11614">
    <property type="entry name" value="PHOSPHOLIPASE-RELATED"/>
    <property type="match status" value="1"/>
</dbReference>
<dbReference type="Gene3D" id="3.40.50.1820">
    <property type="entry name" value="alpha/beta hydrolase"/>
    <property type="match status" value="1"/>
</dbReference>
<dbReference type="EC" id="4.2.2.2" evidence="3 8"/>
<comment type="pathway">
    <text evidence="2 8">Glycan metabolism; pectin degradation; 2-dehydro-3-deoxy-D-gluconate from pectin: step 2/5.</text>
</comment>
<dbReference type="SUPFAM" id="SSF53474">
    <property type="entry name" value="alpha/beta-Hydrolases"/>
    <property type="match status" value="1"/>
</dbReference>
<evidence type="ECO:0000256" key="4">
    <source>
        <dbReference type="ARBA" id="ARBA00022723"/>
    </source>
</evidence>
<dbReference type="Pfam" id="PF00544">
    <property type="entry name" value="Pectate_lyase_4"/>
    <property type="match status" value="1"/>
</dbReference>
<dbReference type="InterPro" id="IPR011050">
    <property type="entry name" value="Pectin_lyase_fold/virulence"/>
</dbReference>
<protein>
    <recommendedName>
        <fullName evidence="3 8">Pectate lyase</fullName>
        <ecNumber evidence="3 8">4.2.2.2</ecNumber>
    </recommendedName>
</protein>
<dbReference type="InterPro" id="IPR051044">
    <property type="entry name" value="MAG_DAG_Lipase"/>
</dbReference>
<evidence type="ECO:0000256" key="9">
    <source>
        <dbReference type="SAM" id="MobiDB-lite"/>
    </source>
</evidence>
<dbReference type="Pfam" id="PF12146">
    <property type="entry name" value="Hydrolase_4"/>
    <property type="match status" value="1"/>
</dbReference>
<evidence type="ECO:0000256" key="1">
    <source>
        <dbReference type="ARBA" id="ARBA00000695"/>
    </source>
</evidence>
<keyword evidence="5" id="KW-0732">Signal</keyword>
<dbReference type="FunFam" id="3.40.50.1820:FF:000036">
    <property type="entry name" value="Alpha/beta-Hydrolases superfamily protein"/>
    <property type="match status" value="1"/>
</dbReference>
<evidence type="ECO:0000313" key="11">
    <source>
        <dbReference type="EMBL" id="CDM84872.1"/>
    </source>
</evidence>
<comment type="cofactor">
    <cofactor evidence="8">
        <name>Ca(2+)</name>
        <dbReference type="ChEBI" id="CHEBI:29108"/>
    </cofactor>
    <text evidence="8">Binds 1 Ca(2+) ion. Required for its activity.</text>
</comment>
<comment type="catalytic activity">
    <reaction evidence="1 8">
        <text>Eliminative cleavage of (1-&gt;4)-alpha-D-galacturonan to give oligosaccharides with 4-deoxy-alpha-D-galact-4-enuronosyl groups at their non-reducing ends.</text>
        <dbReference type="EC" id="4.2.2.2"/>
    </reaction>
</comment>
<dbReference type="InterPro" id="IPR002022">
    <property type="entry name" value="Pec_lyase"/>
</dbReference>
<accession>A0A077RVV6</accession>
<dbReference type="SMART" id="SM00656">
    <property type="entry name" value="Amb_all"/>
    <property type="match status" value="1"/>
</dbReference>
<dbReference type="GO" id="GO:0030570">
    <property type="term" value="F:pectate lyase activity"/>
    <property type="evidence" value="ECO:0007669"/>
    <property type="project" value="UniProtKB-EC"/>
</dbReference>
<dbReference type="GO" id="GO:0045490">
    <property type="term" value="P:pectin catabolic process"/>
    <property type="evidence" value="ECO:0007669"/>
    <property type="project" value="UniProtKB-UniPathway"/>
</dbReference>
<dbReference type="InterPro" id="IPR018082">
    <property type="entry name" value="AmbAllergen"/>
</dbReference>
<name>A0A077RVV6_WHEAT</name>
<dbReference type="Gene3D" id="2.160.20.10">
    <property type="entry name" value="Single-stranded right-handed beta-helix, Pectin lyase-like"/>
    <property type="match status" value="1"/>
</dbReference>
<dbReference type="UniPathway" id="UPA00545">
    <property type="reaction ID" value="UER00824"/>
</dbReference>
<evidence type="ECO:0000256" key="6">
    <source>
        <dbReference type="ARBA" id="ARBA00022837"/>
    </source>
</evidence>
<keyword evidence="4 8" id="KW-0479">Metal-binding</keyword>
<dbReference type="EMBL" id="HG670306">
    <property type="protein sequence ID" value="CDM84872.1"/>
    <property type="molecule type" value="Genomic_DNA"/>
</dbReference>
<organism evidence="11">
    <name type="scientific">Triticum aestivum</name>
    <name type="common">Wheat</name>
    <dbReference type="NCBI Taxonomy" id="4565"/>
    <lineage>
        <taxon>Eukaryota</taxon>
        <taxon>Viridiplantae</taxon>
        <taxon>Streptophyta</taxon>
        <taxon>Embryophyta</taxon>
        <taxon>Tracheophyta</taxon>
        <taxon>Spermatophyta</taxon>
        <taxon>Magnoliopsida</taxon>
        <taxon>Liliopsida</taxon>
        <taxon>Poales</taxon>
        <taxon>Poaceae</taxon>
        <taxon>BOP clade</taxon>
        <taxon>Pooideae</taxon>
        <taxon>Triticodae</taxon>
        <taxon>Triticeae</taxon>
        <taxon>Triticinae</taxon>
        <taxon>Triticum</taxon>
    </lineage>
</organism>